<dbReference type="EMBL" id="QXWP01000009">
    <property type="protein sequence ID" value="NBH31636.1"/>
    <property type="molecule type" value="Genomic_DNA"/>
</dbReference>
<accession>A0AB36BHU2</accession>
<organism evidence="2 3">
    <name type="scientific">Staphylococcus warneri</name>
    <dbReference type="NCBI Taxonomy" id="1292"/>
    <lineage>
        <taxon>Bacteria</taxon>
        <taxon>Bacillati</taxon>
        <taxon>Bacillota</taxon>
        <taxon>Bacilli</taxon>
        <taxon>Bacillales</taxon>
        <taxon>Staphylococcaceae</taxon>
        <taxon>Staphylococcus</taxon>
    </lineage>
</organism>
<dbReference type="AlphaFoldDB" id="A0AB36BHU2"/>
<gene>
    <name evidence="2" type="ORF">D3Z30_11695</name>
</gene>
<dbReference type="RefSeq" id="WP_160175643.1">
    <property type="nucleotide sequence ID" value="NZ_QXWP01000009.1"/>
</dbReference>
<evidence type="ECO:0000313" key="2">
    <source>
        <dbReference type="EMBL" id="NBH31636.1"/>
    </source>
</evidence>
<name>A0AB36BHU2_STAWA</name>
<keyword evidence="1" id="KW-0812">Transmembrane</keyword>
<protein>
    <submittedName>
        <fullName evidence="2">Uncharacterized protein</fullName>
    </submittedName>
</protein>
<sequence length="189" mass="22364">MNKVIEFMDHHMIVNVIIVVALIGIIYWIKNKLSSGDNKQFVNKKNTREGSNLFIDQYLVYMIFSHDVTDVAFLKGKRTSTHLDAFETYKTLNQFIHSSNEMYRLLREEIRLKNNYLNYSGLFTLFCDERKVEVEPLAIPRFFISLNTLARLNNIKQLQGVIDDGRILGKDTFMRFNERAIIQQRENYR</sequence>
<reference evidence="2 3" key="1">
    <citation type="submission" date="2018-08" db="EMBL/GenBank/DDBJ databases">
        <title>Murine metabolic-syndrome-specific gut microbial biobank.</title>
        <authorList>
            <person name="Liu C."/>
        </authorList>
    </citation>
    <scope>NUCLEOTIDE SEQUENCE [LARGE SCALE GENOMIC DNA]</scope>
    <source>
        <strain evidence="2 3">1XD21-27</strain>
    </source>
</reference>
<keyword evidence="1" id="KW-0472">Membrane</keyword>
<feature type="transmembrane region" description="Helical" evidence="1">
    <location>
        <begin position="12"/>
        <end position="29"/>
    </location>
</feature>
<keyword evidence="1" id="KW-1133">Transmembrane helix</keyword>
<proteinExistence type="predicted"/>
<evidence type="ECO:0000313" key="3">
    <source>
        <dbReference type="Proteomes" id="UP000481807"/>
    </source>
</evidence>
<evidence type="ECO:0000256" key="1">
    <source>
        <dbReference type="SAM" id="Phobius"/>
    </source>
</evidence>
<comment type="caution">
    <text evidence="2">The sequence shown here is derived from an EMBL/GenBank/DDBJ whole genome shotgun (WGS) entry which is preliminary data.</text>
</comment>
<dbReference type="Proteomes" id="UP000481807">
    <property type="component" value="Unassembled WGS sequence"/>
</dbReference>